<feature type="non-terminal residue" evidence="5">
    <location>
        <position position="1"/>
    </location>
</feature>
<reference evidence="5 6" key="1">
    <citation type="journal article" date="2013" name="BMC Genomics">
        <title>The miniature genome of a carnivorous plant Genlisea aurea contains a low number of genes and short non-coding sequences.</title>
        <authorList>
            <person name="Leushkin E.V."/>
            <person name="Sutormin R.A."/>
            <person name="Nabieva E.R."/>
            <person name="Penin A.A."/>
            <person name="Kondrashov A.S."/>
            <person name="Logacheva M.D."/>
        </authorList>
    </citation>
    <scope>NUCLEOTIDE SEQUENCE [LARGE SCALE GENOMIC DNA]</scope>
</reference>
<name>S8CVP6_9LAMI</name>
<dbReference type="Proteomes" id="UP000015453">
    <property type="component" value="Unassembled WGS sequence"/>
</dbReference>
<accession>S8CVP6</accession>
<evidence type="ECO:0000256" key="2">
    <source>
        <dbReference type="ARBA" id="ARBA00023242"/>
    </source>
</evidence>
<comment type="subcellular location">
    <subcellularLocation>
        <location evidence="1 3">Nucleus</location>
    </subcellularLocation>
</comment>
<protein>
    <recommendedName>
        <fullName evidence="4">TFIIS N-terminal domain-containing protein</fullName>
    </recommendedName>
</protein>
<dbReference type="SMART" id="SM00509">
    <property type="entry name" value="TFS2N"/>
    <property type="match status" value="1"/>
</dbReference>
<dbReference type="AlphaFoldDB" id="S8CVP6"/>
<dbReference type="PANTHER" id="PTHR47210:SF1">
    <property type="entry name" value="MEDIATOR OF RNA POLYMERASE II TRANSCRIPTION SUBUNIT 26C-RELATED"/>
    <property type="match status" value="1"/>
</dbReference>
<keyword evidence="6" id="KW-1185">Reference proteome</keyword>
<keyword evidence="2 3" id="KW-0539">Nucleus</keyword>
<comment type="caution">
    <text evidence="5">The sequence shown here is derived from an EMBL/GenBank/DDBJ whole genome shotgun (WGS) entry which is preliminary data.</text>
</comment>
<dbReference type="OrthoDB" id="550309at2759"/>
<dbReference type="GO" id="GO:0005634">
    <property type="term" value="C:nucleus"/>
    <property type="evidence" value="ECO:0007669"/>
    <property type="project" value="UniProtKB-SubCell"/>
</dbReference>
<dbReference type="InterPro" id="IPR017923">
    <property type="entry name" value="TFIIS_N"/>
</dbReference>
<dbReference type="InterPro" id="IPR044790">
    <property type="entry name" value="MD26C-like"/>
</dbReference>
<dbReference type="InterPro" id="IPR003617">
    <property type="entry name" value="TFIIS/CRSP70_N_sub"/>
</dbReference>
<evidence type="ECO:0000259" key="4">
    <source>
        <dbReference type="PROSITE" id="PS51319"/>
    </source>
</evidence>
<organism evidence="5 6">
    <name type="scientific">Genlisea aurea</name>
    <dbReference type="NCBI Taxonomy" id="192259"/>
    <lineage>
        <taxon>Eukaryota</taxon>
        <taxon>Viridiplantae</taxon>
        <taxon>Streptophyta</taxon>
        <taxon>Embryophyta</taxon>
        <taxon>Tracheophyta</taxon>
        <taxon>Spermatophyta</taxon>
        <taxon>Magnoliopsida</taxon>
        <taxon>eudicotyledons</taxon>
        <taxon>Gunneridae</taxon>
        <taxon>Pentapetalae</taxon>
        <taxon>asterids</taxon>
        <taxon>lamiids</taxon>
        <taxon>Lamiales</taxon>
        <taxon>Lentibulariaceae</taxon>
        <taxon>Genlisea</taxon>
    </lineage>
</organism>
<dbReference type="PANTHER" id="PTHR47210">
    <property type="entry name" value="MEDIATOR OF RNA POLYMERASE II TRANSCRIPTION SUBUNIT 26C-RELATED"/>
    <property type="match status" value="1"/>
</dbReference>
<gene>
    <name evidence="5" type="ORF">M569_03878</name>
</gene>
<feature type="non-terminal residue" evidence="5">
    <location>
        <position position="80"/>
    </location>
</feature>
<dbReference type="Gene3D" id="1.20.930.10">
    <property type="entry name" value="Conserved domain common to transcription factors TFIIS, elongin A, CRSP70"/>
    <property type="match status" value="1"/>
</dbReference>
<dbReference type="PROSITE" id="PS51319">
    <property type="entry name" value="TFIIS_N"/>
    <property type="match status" value="1"/>
</dbReference>
<feature type="domain" description="TFIIS N-terminal" evidence="4">
    <location>
        <begin position="2"/>
        <end position="79"/>
    </location>
</feature>
<dbReference type="CDD" id="cd00183">
    <property type="entry name" value="TFIIS_I"/>
    <property type="match status" value="1"/>
</dbReference>
<evidence type="ECO:0000256" key="3">
    <source>
        <dbReference type="PROSITE-ProRule" id="PRU00649"/>
    </source>
</evidence>
<evidence type="ECO:0000256" key="1">
    <source>
        <dbReference type="ARBA" id="ARBA00004123"/>
    </source>
</evidence>
<evidence type="ECO:0000313" key="6">
    <source>
        <dbReference type="Proteomes" id="UP000015453"/>
    </source>
</evidence>
<dbReference type="EMBL" id="AUSU01001492">
    <property type="protein sequence ID" value="EPS70880.1"/>
    <property type="molecule type" value="Genomic_DNA"/>
</dbReference>
<dbReference type="Pfam" id="PF08711">
    <property type="entry name" value="Med26"/>
    <property type="match status" value="1"/>
</dbReference>
<sequence length="80" mass="9606">DDEVGKILQIKFLLNDENQNERTLIELLRKLVDMNTSFDALKETDIGRHVTRLRKHSSDDVRRLVKFLVRKWKQTVDEWV</sequence>
<dbReference type="InterPro" id="IPR035441">
    <property type="entry name" value="TFIIS/LEDGF_dom_sf"/>
</dbReference>
<evidence type="ECO:0000313" key="5">
    <source>
        <dbReference type="EMBL" id="EPS70880.1"/>
    </source>
</evidence>
<proteinExistence type="predicted"/>
<dbReference type="SUPFAM" id="SSF47676">
    <property type="entry name" value="Conserved domain common to transcription factors TFIIS, elongin A, CRSP70"/>
    <property type="match status" value="1"/>
</dbReference>